<feature type="compositionally biased region" description="Polar residues" evidence="1">
    <location>
        <begin position="969"/>
        <end position="1000"/>
    </location>
</feature>
<evidence type="ECO:0000313" key="2">
    <source>
        <dbReference type="EMBL" id="KAH7175237.1"/>
    </source>
</evidence>
<feature type="compositionally biased region" description="Low complexity" evidence="1">
    <location>
        <begin position="342"/>
        <end position="359"/>
    </location>
</feature>
<feature type="compositionally biased region" description="Polar residues" evidence="1">
    <location>
        <begin position="73"/>
        <end position="88"/>
    </location>
</feature>
<feature type="region of interest" description="Disordered" evidence="1">
    <location>
        <begin position="969"/>
        <end position="1001"/>
    </location>
</feature>
<feature type="region of interest" description="Disordered" evidence="1">
    <location>
        <begin position="221"/>
        <end position="240"/>
    </location>
</feature>
<feature type="compositionally biased region" description="Low complexity" evidence="1">
    <location>
        <begin position="612"/>
        <end position="632"/>
    </location>
</feature>
<proteinExistence type="predicted"/>
<dbReference type="OrthoDB" id="4161727at2759"/>
<feature type="compositionally biased region" description="Polar residues" evidence="1">
    <location>
        <begin position="503"/>
        <end position="520"/>
    </location>
</feature>
<feature type="region of interest" description="Disordered" evidence="1">
    <location>
        <begin position="604"/>
        <end position="671"/>
    </location>
</feature>
<feature type="compositionally biased region" description="Polar residues" evidence="1">
    <location>
        <begin position="917"/>
        <end position="950"/>
    </location>
</feature>
<sequence length="1021" mass="111714">MGLSRRSARPPQSESGGLRMQQSELSPEEAQCGEKSSRSIGGRLRDNGRRYMNLFKPVKPSMPPQAYPKAYRTTGNSQSLAPISLPSRSATSRRFTMADFPAKFPMSEESNQPREIDAVTSDQGRTELPDANVISTMRHSAFVERASQRDSISANAELQSSTNSLFSLDLEGSIKKPRLWLDRMRGYTLRGLDRFSLPVPGAAGSSGGVSDLIGVGSQYESANKSVMPGPQATKEGLDRHGPISGTASRALGNEHDWAISPRSRWNTKFKRNSSATISRRGHAVLPEIPPEIDDLTRRLSNDTAPTSVSVVESVFTRPSSIVSTATSWDSNGRVGTNGRGRSLFSKNPSSSSIFSTRTSPGPHPDVDMDEHPLPPPALPVTAWPQRSIDSWVACLDHSVSDQITAAGRVAQQRRVNKSRLVELSQEDLVDELNKPNPSTAVQSEDRNGDDPGNTLEPALSTIEEGCSDAGCSTNEPISTQYQTSGDIPQTAFLSIPPPRSIRETSSCSATDTATELTSIESRQRDLTPATSIAEDLDPEDAEGDEMSEDDESISNLTDETNESFHEAFIATSLDGALLVTAITLKDHIASLVLARVMNWVRSCSPGEPSNKSSPDSSSGASFGAGGSDTSASRDGAGKKRGFDYRNPGGSGRGNGDDQDKRRKTNASMEKEDPLKIVSNLACPFPKAHPGRKWPRCQRPFASVHRIKEHIYRTHELPIRCVRCFETFTEAKELEQHTREATRCPLLAPPDEMLGVDEGTSRKLRARTGARNGTQEEKWKHMFKIIFPQVQDEGIPSPYYDLKALENPMSPETRAQYRRFLRKEIPSRVTSKVTQGLSEMPEVRDNLHLSERRISEVIHKAVWDAIDDVLPSHLLQSAPPYDGGSQPASTTETQQGLTNTFPLRSTHSPNTPAAFGESQVSPDMDSTTMAQRPSYPDHTTMSDAQTDRTAQTQSLVSQFNLDEHFPGAQAHSQTTVEGSGDSNEDSLTAMSQPSWDPTSLPLQPDFDNYVDFGVDFPSFQPF</sequence>
<reference evidence="2" key="1">
    <citation type="journal article" date="2021" name="Nat. Commun.">
        <title>Genetic determinants of endophytism in the Arabidopsis root mycobiome.</title>
        <authorList>
            <person name="Mesny F."/>
            <person name="Miyauchi S."/>
            <person name="Thiergart T."/>
            <person name="Pickel B."/>
            <person name="Atanasova L."/>
            <person name="Karlsson M."/>
            <person name="Huettel B."/>
            <person name="Barry K.W."/>
            <person name="Haridas S."/>
            <person name="Chen C."/>
            <person name="Bauer D."/>
            <person name="Andreopoulos W."/>
            <person name="Pangilinan J."/>
            <person name="LaButti K."/>
            <person name="Riley R."/>
            <person name="Lipzen A."/>
            <person name="Clum A."/>
            <person name="Drula E."/>
            <person name="Henrissat B."/>
            <person name="Kohler A."/>
            <person name="Grigoriev I.V."/>
            <person name="Martin F.M."/>
            <person name="Hacquard S."/>
        </authorList>
    </citation>
    <scope>NUCLEOTIDE SEQUENCE</scope>
    <source>
        <strain evidence="2">MPI-CAGE-AT-0147</strain>
    </source>
</reference>
<dbReference type="AlphaFoldDB" id="A0A9P9FS64"/>
<feature type="compositionally biased region" description="Acidic residues" evidence="1">
    <location>
        <begin position="534"/>
        <end position="552"/>
    </location>
</feature>
<evidence type="ECO:0000313" key="3">
    <source>
        <dbReference type="Proteomes" id="UP000738349"/>
    </source>
</evidence>
<dbReference type="PANTHER" id="PTHR38166:SF1">
    <property type="entry name" value="C2H2-TYPE DOMAIN-CONTAINING PROTEIN"/>
    <property type="match status" value="1"/>
</dbReference>
<evidence type="ECO:0008006" key="4">
    <source>
        <dbReference type="Google" id="ProtNLM"/>
    </source>
</evidence>
<dbReference type="EMBL" id="JAGMUV010000001">
    <property type="protein sequence ID" value="KAH7175237.1"/>
    <property type="molecule type" value="Genomic_DNA"/>
</dbReference>
<accession>A0A9P9FS64</accession>
<feature type="region of interest" description="Disordered" evidence="1">
    <location>
        <begin position="432"/>
        <end position="455"/>
    </location>
</feature>
<feature type="region of interest" description="Disordered" evidence="1">
    <location>
        <begin position="1"/>
        <end position="88"/>
    </location>
</feature>
<dbReference type="PANTHER" id="PTHR38166">
    <property type="entry name" value="C2H2-TYPE DOMAIN-CONTAINING PROTEIN-RELATED"/>
    <property type="match status" value="1"/>
</dbReference>
<keyword evidence="3" id="KW-1185">Reference proteome</keyword>
<protein>
    <recommendedName>
        <fullName evidence="4">C2H2-type domain-containing protein</fullName>
    </recommendedName>
</protein>
<name>A0A9P9FS64_9HYPO</name>
<feature type="region of interest" description="Disordered" evidence="1">
    <location>
        <begin position="495"/>
        <end position="554"/>
    </location>
</feature>
<dbReference type="Proteomes" id="UP000738349">
    <property type="component" value="Unassembled WGS sequence"/>
</dbReference>
<feature type="compositionally biased region" description="Polar residues" evidence="1">
    <location>
        <begin position="885"/>
        <end position="910"/>
    </location>
</feature>
<organism evidence="2 3">
    <name type="scientific">Dactylonectria macrodidyma</name>
    <dbReference type="NCBI Taxonomy" id="307937"/>
    <lineage>
        <taxon>Eukaryota</taxon>
        <taxon>Fungi</taxon>
        <taxon>Dikarya</taxon>
        <taxon>Ascomycota</taxon>
        <taxon>Pezizomycotina</taxon>
        <taxon>Sordariomycetes</taxon>
        <taxon>Hypocreomycetidae</taxon>
        <taxon>Hypocreales</taxon>
        <taxon>Nectriaceae</taxon>
        <taxon>Dactylonectria</taxon>
    </lineage>
</organism>
<evidence type="ECO:0000256" key="1">
    <source>
        <dbReference type="SAM" id="MobiDB-lite"/>
    </source>
</evidence>
<gene>
    <name evidence="2" type="ORF">EDB81DRAFT_673415</name>
</gene>
<feature type="compositionally biased region" description="Polar residues" evidence="1">
    <location>
        <begin position="10"/>
        <end position="25"/>
    </location>
</feature>
<feature type="region of interest" description="Disordered" evidence="1">
    <location>
        <begin position="876"/>
        <end position="950"/>
    </location>
</feature>
<feature type="region of interest" description="Disordered" evidence="1">
    <location>
        <begin position="332"/>
        <end position="371"/>
    </location>
</feature>
<dbReference type="Gene3D" id="3.30.160.60">
    <property type="entry name" value="Classic Zinc Finger"/>
    <property type="match status" value="1"/>
</dbReference>
<comment type="caution">
    <text evidence="2">The sequence shown here is derived from an EMBL/GenBank/DDBJ whole genome shotgun (WGS) entry which is preliminary data.</text>
</comment>